<gene>
    <name evidence="1" type="ORF">OMP38_31340</name>
</gene>
<evidence type="ECO:0000313" key="2">
    <source>
        <dbReference type="Proteomes" id="UP001153387"/>
    </source>
</evidence>
<dbReference type="AlphaFoldDB" id="A0A9X4QQC9"/>
<keyword evidence="2" id="KW-1185">Reference proteome</keyword>
<dbReference type="EMBL" id="JAPDHZ010000008">
    <property type="protein sequence ID" value="MDG0794823.1"/>
    <property type="molecule type" value="Genomic_DNA"/>
</dbReference>
<name>A0A9X4QQC9_9BACL</name>
<comment type="caution">
    <text evidence="1">The sequence shown here is derived from an EMBL/GenBank/DDBJ whole genome shotgun (WGS) entry which is preliminary data.</text>
</comment>
<protein>
    <submittedName>
        <fullName evidence="1">DNA polymerase subunit beta</fullName>
    </submittedName>
</protein>
<sequence length="238" mass="26310">MQVGTPGSRFPSRRVAALLDDDRREDLVTDTGGWGPWINGGGWLKIGGTPVDFLYRDIGRVSKVIEQCLAGNITIDYQPGHPHGFVNSIYMAEIALCQALWDPGGAIGRLKSKTDPYPPVFQRAVIQKFFWEAGFSLENGYKGIYKADMAYVAGCCFRSSACLHQVLFAINEAFLMNEKEAAAIADTLPDAPSGYAFRINDIFARIGVDPDETKKALELLRELLDETEQLIKAKAFLK</sequence>
<dbReference type="Proteomes" id="UP001153387">
    <property type="component" value="Unassembled WGS sequence"/>
</dbReference>
<proteinExistence type="predicted"/>
<dbReference type="RefSeq" id="WP_277568548.1">
    <property type="nucleotide sequence ID" value="NZ_JAPDHZ010000008.1"/>
</dbReference>
<evidence type="ECO:0000313" key="1">
    <source>
        <dbReference type="EMBL" id="MDG0794823.1"/>
    </source>
</evidence>
<organism evidence="1 2">
    <name type="scientific">Cohnella ginsengisoli</name>
    <dbReference type="NCBI Taxonomy" id="425004"/>
    <lineage>
        <taxon>Bacteria</taxon>
        <taxon>Bacillati</taxon>
        <taxon>Bacillota</taxon>
        <taxon>Bacilli</taxon>
        <taxon>Bacillales</taxon>
        <taxon>Paenibacillaceae</taxon>
        <taxon>Cohnella</taxon>
    </lineage>
</organism>
<accession>A0A9X4QQC9</accession>
<reference evidence="1 2" key="1">
    <citation type="submission" date="2022-10" db="EMBL/GenBank/DDBJ databases">
        <title>Comparative genomic analysis of Cohnella hashimotonis sp. nov., isolated from the International Space Station.</title>
        <authorList>
            <person name="Simpson A."/>
            <person name="Venkateswaran K."/>
        </authorList>
    </citation>
    <scope>NUCLEOTIDE SEQUENCE [LARGE SCALE GENOMIC DNA]</scope>
    <source>
        <strain evidence="1 2">DSM 18997</strain>
    </source>
</reference>